<keyword evidence="5" id="KW-1185">Reference proteome</keyword>
<feature type="chain" id="PRO_5042130985" evidence="1">
    <location>
        <begin position="20"/>
        <end position="587"/>
    </location>
</feature>
<dbReference type="AlphaFoldDB" id="A0AAE3LMH4"/>
<evidence type="ECO:0000313" key="5">
    <source>
        <dbReference type="Proteomes" id="UP001209317"/>
    </source>
</evidence>
<feature type="signal peptide" evidence="1">
    <location>
        <begin position="1"/>
        <end position="19"/>
    </location>
</feature>
<dbReference type="InterPro" id="IPR053850">
    <property type="entry name" value="Glyco_hydro_123_N_2"/>
</dbReference>
<protein>
    <submittedName>
        <fullName evidence="4">DUF4091 domain-containing protein</fullName>
    </submittedName>
</protein>
<dbReference type="Pfam" id="PF13320">
    <property type="entry name" value="GH123_cat"/>
    <property type="match status" value="1"/>
</dbReference>
<dbReference type="RefSeq" id="WP_263037369.1">
    <property type="nucleotide sequence ID" value="NZ_JAOTPL010000005.1"/>
</dbReference>
<evidence type="ECO:0000259" key="2">
    <source>
        <dbReference type="Pfam" id="PF13320"/>
    </source>
</evidence>
<dbReference type="EMBL" id="JAOTPL010000005">
    <property type="protein sequence ID" value="MCU7693881.1"/>
    <property type="molecule type" value="Genomic_DNA"/>
</dbReference>
<feature type="domain" description="Glycoside hydrolase 123 N-terminal" evidence="3">
    <location>
        <begin position="48"/>
        <end position="196"/>
    </location>
</feature>
<organism evidence="4 5">
    <name type="scientific">Haoranjiania flava</name>
    <dbReference type="NCBI Taxonomy" id="1856322"/>
    <lineage>
        <taxon>Bacteria</taxon>
        <taxon>Pseudomonadati</taxon>
        <taxon>Bacteroidota</taxon>
        <taxon>Chitinophagia</taxon>
        <taxon>Chitinophagales</taxon>
        <taxon>Chitinophagaceae</taxon>
        <taxon>Haoranjiania</taxon>
    </lineage>
</organism>
<evidence type="ECO:0000256" key="1">
    <source>
        <dbReference type="SAM" id="SignalP"/>
    </source>
</evidence>
<comment type="caution">
    <text evidence="4">The sequence shown here is derived from an EMBL/GenBank/DDBJ whole genome shotgun (WGS) entry which is preliminary data.</text>
</comment>
<evidence type="ECO:0000259" key="3">
    <source>
        <dbReference type="Pfam" id="PF22680"/>
    </source>
</evidence>
<name>A0AAE3LMH4_9BACT</name>
<feature type="domain" description="Glycoside hydrolase 123 catalytic" evidence="2">
    <location>
        <begin position="231"/>
        <end position="542"/>
    </location>
</feature>
<proteinExistence type="predicted"/>
<accession>A0AAE3LMH4</accession>
<keyword evidence="1" id="KW-0732">Signal</keyword>
<evidence type="ECO:0000313" key="4">
    <source>
        <dbReference type="EMBL" id="MCU7693881.1"/>
    </source>
</evidence>
<dbReference type="Pfam" id="PF22680">
    <property type="entry name" value="Glyco_hydro_123_N_2"/>
    <property type="match status" value="1"/>
</dbReference>
<sequence length="587" mass="66740">MYRFILPVLAGFIFFTAQSQTFTELADTKPRDSEAAWRGLKNNYNFSWGNTDTRYPKYTIPVKQGMENPDGGSTAIRLTAWRGERVNAQAVLYVKDAWQDVSVKVSDLRSGSHIIPSAQVKISPVAYVMTDELNKDGKGGCGHRPDPTKFDSSIVADILDHHVPGFTVEANSTRPVWVSVDVPANVQPGNYKGTLTATGAGSKPLSLSISIQVLNRTLPDASKWSFHLDLWQNPYAVARFHNVPLWSREHFDHMRPLMKMLAGAGQKIITATIMQLPWAGQTYDPFSSMVQKIKNIDGSWQYDYEVFDKWVTYMMQEIGIDAQINCYTMIPWAMNFDYYDKGSNSVKFIHAKTGSPEFASYWMPFLKDFARHLKSKGWFEKTTIAMDERSLADMQSTIKLIKSADAGFKVSLAGNYHKEIEADIYDYCIAFGQHFPTEIKAERDRQGKRSTVYTCCTEPFPNTFTFSAPAEARWLGWHTAAGNYDGYLRWAYNSWTRSPLQDSRFKTWAGGDCYLVYPGGRSSIRFERLREGIQDFEKISILRRELASEPQKLKKLNDMISNFTMEGKAGQTTESMIRNAQQLLNRL</sequence>
<reference evidence="4" key="1">
    <citation type="submission" date="2022-10" db="EMBL/GenBank/DDBJ databases">
        <authorList>
            <person name="Kim H.S."/>
            <person name="Kim J.-S."/>
            <person name="Suh M.K."/>
            <person name="Eom M.K."/>
            <person name="Lee J.-S."/>
        </authorList>
    </citation>
    <scope>NUCLEOTIDE SEQUENCE</scope>
    <source>
        <strain evidence="4">LIP-5</strain>
    </source>
</reference>
<dbReference type="Proteomes" id="UP001209317">
    <property type="component" value="Unassembled WGS sequence"/>
</dbReference>
<dbReference type="InterPro" id="IPR025150">
    <property type="entry name" value="GH123_cat"/>
</dbReference>
<gene>
    <name evidence="4" type="ORF">OD355_05040</name>
</gene>